<protein>
    <submittedName>
        <fullName evidence="1">Uncharacterized protein</fullName>
    </submittedName>
</protein>
<sequence>MDFGEELNVKLFRFSEEQKKQIFKLYDKLCEFYKVSVIDIKDSPLFQFKPIVENKKFVPEICYLIESEGGSVFYLYIVTRLITYHKKYGNTEIEVLEIWGLKELDENYENISIYKKTFADHIVGFFNIFDIHTKDDSEFDKKFCILGKNKNKTLQFLNSKRRKELIKKFPDEDFKLEVKNNILSFGLQKELTNSRALQISKFLKEM</sequence>
<gene>
    <name evidence="1" type="ORF">SAMN05421841_1149</name>
</gene>
<name>A0A1I0PDJ5_9FLAO</name>
<evidence type="ECO:0000313" key="2">
    <source>
        <dbReference type="Proteomes" id="UP000199469"/>
    </source>
</evidence>
<proteinExistence type="predicted"/>
<organism evidence="1 2">
    <name type="scientific">Chryseobacterium wanjuense</name>
    <dbReference type="NCBI Taxonomy" id="356305"/>
    <lineage>
        <taxon>Bacteria</taxon>
        <taxon>Pseudomonadati</taxon>
        <taxon>Bacteroidota</taxon>
        <taxon>Flavobacteriia</taxon>
        <taxon>Flavobacteriales</taxon>
        <taxon>Weeksellaceae</taxon>
        <taxon>Chryseobacterium group</taxon>
        <taxon>Chryseobacterium</taxon>
    </lineage>
</organism>
<dbReference type="Proteomes" id="UP000199469">
    <property type="component" value="Unassembled WGS sequence"/>
</dbReference>
<dbReference type="OrthoDB" id="1241894at2"/>
<keyword evidence="2" id="KW-1185">Reference proteome</keyword>
<evidence type="ECO:0000313" key="1">
    <source>
        <dbReference type="EMBL" id="SEW12224.1"/>
    </source>
</evidence>
<accession>A0A1I0PDJ5</accession>
<dbReference type="RefSeq" id="WP_089791053.1">
    <property type="nucleotide sequence ID" value="NZ_FOIU01000001.1"/>
</dbReference>
<dbReference type="STRING" id="356305.SAMN05421841_1149"/>
<dbReference type="EMBL" id="FOIU01000001">
    <property type="protein sequence ID" value="SEW12224.1"/>
    <property type="molecule type" value="Genomic_DNA"/>
</dbReference>
<reference evidence="2" key="1">
    <citation type="submission" date="2016-10" db="EMBL/GenBank/DDBJ databases">
        <authorList>
            <person name="Varghese N."/>
            <person name="Submissions S."/>
        </authorList>
    </citation>
    <scope>NUCLEOTIDE SEQUENCE [LARGE SCALE GENOMIC DNA]</scope>
    <source>
        <strain evidence="2">DSM 17724</strain>
    </source>
</reference>
<dbReference type="AlphaFoldDB" id="A0A1I0PDJ5"/>